<organism evidence="4 5">
    <name type="scientific">Erythrobacter ramosus</name>
    <dbReference type="NCBI Taxonomy" id="35811"/>
    <lineage>
        <taxon>Bacteria</taxon>
        <taxon>Pseudomonadati</taxon>
        <taxon>Pseudomonadota</taxon>
        <taxon>Alphaproteobacteria</taxon>
        <taxon>Sphingomonadales</taxon>
        <taxon>Erythrobacteraceae</taxon>
        <taxon>Erythrobacter/Porphyrobacter group</taxon>
        <taxon>Erythrobacter</taxon>
    </lineage>
</organism>
<dbReference type="EMBL" id="JACICE010000002">
    <property type="protein sequence ID" value="MBB3776459.1"/>
    <property type="molecule type" value="Genomic_DNA"/>
</dbReference>
<reference evidence="4 5" key="1">
    <citation type="submission" date="2019-12" db="EMBL/GenBank/DDBJ databases">
        <title>Genomic-based taxomic classification of the family Erythrobacteraceae.</title>
        <authorList>
            <person name="Xu L."/>
        </authorList>
    </citation>
    <scope>NUCLEOTIDE SEQUENCE [LARGE SCALE GENOMIC DNA]</scope>
    <source>
        <strain evidence="4 5">JCM 10282</strain>
    </source>
</reference>
<dbReference type="Proteomes" id="UP000548685">
    <property type="component" value="Unassembled WGS sequence"/>
</dbReference>
<sequence length="582" mass="65304">MPKIPFSTRRYGRYYFRRRVRLLDGKDIHVIVPLSTCDGQEARERVAILTAQFDRVRRTVNAYFEQNQTLDADTIKGLFETELRNCLSKLIMELHDPARDPAARVREYRTMASAFDIAQRPGTGNELTEAQRRMLEAAGHDEMDVEWVACDLDRYCGKDTIADEMMALMAEGLGVEPTPAVVARMKHVHLQAMAETRRAAAALMETAKSAMAQVTTEREQLERDRNREAAQLALLVRAADDGNGLELRVSGATLSMAKSRMTHPEKTAYESRWSAGIVAIGRTLADALETVRRTLLRLADKEATLERERKEHQRSVDAHQEALRAHQDAVRDLDIRIANNNDAEKQIKQRLDTATEALNAAAAKDRQANAATLLQERWLTVISATASASDKVTIDDSGKVAVAPQLMASMPEPIRATIEKDAPDWARGVIQARHELAEARQQAEAAEADWKRKTEAVSAEQRRIEKSRKVLDAVVSGKWDVAITDGYMTMRHDSDTERRNVQRIPLADMEPSLLHAAQAFTHLSTTTDSVLELRESLKKERSALAKSQPERASQIEAEQRRTDDKVREVLRLPPGWGQGIGR</sequence>
<evidence type="ECO:0000313" key="3">
    <source>
        <dbReference type="EMBL" id="MBB3776459.1"/>
    </source>
</evidence>
<dbReference type="RefSeq" id="WP_160760616.1">
    <property type="nucleotide sequence ID" value="NZ_BAAADZ010000010.1"/>
</dbReference>
<gene>
    <name evidence="3" type="ORF">FHS52_002428</name>
    <name evidence="4" type="ORF">GRI59_07520</name>
</gene>
<dbReference type="EMBL" id="WTYB01000002">
    <property type="protein sequence ID" value="MXP38462.1"/>
    <property type="molecule type" value="Genomic_DNA"/>
</dbReference>
<dbReference type="OrthoDB" id="9784724at2"/>
<feature type="coiled-coil region" evidence="1">
    <location>
        <begin position="429"/>
        <end position="456"/>
    </location>
</feature>
<feature type="coiled-coil region" evidence="1">
    <location>
        <begin position="204"/>
        <end position="238"/>
    </location>
</feature>
<proteinExistence type="predicted"/>
<evidence type="ECO:0000313" key="4">
    <source>
        <dbReference type="EMBL" id="MXP38462.1"/>
    </source>
</evidence>
<accession>A0A6I4UHV1</accession>
<protein>
    <submittedName>
        <fullName evidence="4">Uncharacterized protein</fullName>
    </submittedName>
</protein>
<keyword evidence="1" id="KW-0175">Coiled coil</keyword>
<keyword evidence="6" id="KW-1185">Reference proteome</keyword>
<dbReference type="AlphaFoldDB" id="A0A6I4UHV1"/>
<feature type="coiled-coil region" evidence="1">
    <location>
        <begin position="288"/>
        <end position="364"/>
    </location>
</feature>
<evidence type="ECO:0000313" key="5">
    <source>
        <dbReference type="Proteomes" id="UP000430021"/>
    </source>
</evidence>
<evidence type="ECO:0000313" key="6">
    <source>
        <dbReference type="Proteomes" id="UP000548685"/>
    </source>
</evidence>
<reference evidence="3 6" key="2">
    <citation type="submission" date="2020-08" db="EMBL/GenBank/DDBJ databases">
        <title>Genomic Encyclopedia of Type Strains, Phase IV (KMG-IV): sequencing the most valuable type-strain genomes for metagenomic binning, comparative biology and taxonomic classification.</title>
        <authorList>
            <person name="Goeker M."/>
        </authorList>
    </citation>
    <scope>NUCLEOTIDE SEQUENCE [LARGE SCALE GENOMIC DNA]</scope>
    <source>
        <strain evidence="3 6">DSM 8510</strain>
    </source>
</reference>
<evidence type="ECO:0000256" key="1">
    <source>
        <dbReference type="SAM" id="Coils"/>
    </source>
</evidence>
<name>A0A6I4UHV1_9SPHN</name>
<feature type="region of interest" description="Disordered" evidence="2">
    <location>
        <begin position="541"/>
        <end position="564"/>
    </location>
</feature>
<comment type="caution">
    <text evidence="4">The sequence shown here is derived from an EMBL/GenBank/DDBJ whole genome shotgun (WGS) entry which is preliminary data.</text>
</comment>
<dbReference type="Proteomes" id="UP000430021">
    <property type="component" value="Unassembled WGS sequence"/>
</dbReference>
<evidence type="ECO:0000256" key="2">
    <source>
        <dbReference type="SAM" id="MobiDB-lite"/>
    </source>
</evidence>